<keyword evidence="11" id="KW-0479">Metal-binding</keyword>
<dbReference type="Proteomes" id="UP001155040">
    <property type="component" value="Unassembled WGS sequence"/>
</dbReference>
<dbReference type="AlphaFoldDB" id="A0A840DHW9"/>
<feature type="transmembrane region" description="Helical" evidence="11">
    <location>
        <begin position="105"/>
        <end position="128"/>
    </location>
</feature>
<comment type="similarity">
    <text evidence="3 11">Belongs to the peptidase M50B family.</text>
</comment>
<keyword evidence="7 11" id="KW-0862">Zinc</keyword>
<dbReference type="InterPro" id="IPR008915">
    <property type="entry name" value="Peptidase_M50"/>
</dbReference>
<dbReference type="PANTHER" id="PTHR42837:SF2">
    <property type="entry name" value="MEMBRANE METALLOPROTEASE ARASP2, CHLOROPLASTIC-RELATED"/>
    <property type="match status" value="1"/>
</dbReference>
<dbReference type="Proteomes" id="UP001155144">
    <property type="component" value="Unassembled WGS sequence"/>
</dbReference>
<evidence type="ECO:0000313" key="15">
    <source>
        <dbReference type="EMBL" id="MCS4122572.1"/>
    </source>
</evidence>
<keyword evidence="4 15" id="KW-0645">Protease</keyword>
<evidence type="ECO:0000313" key="17">
    <source>
        <dbReference type="Proteomes" id="UP001155144"/>
    </source>
</evidence>
<dbReference type="InterPro" id="IPR004387">
    <property type="entry name" value="Pept_M50_Zn"/>
</dbReference>
<evidence type="ECO:0000256" key="8">
    <source>
        <dbReference type="ARBA" id="ARBA00022989"/>
    </source>
</evidence>
<comment type="subcellular location">
    <subcellularLocation>
        <location evidence="2">Membrane</location>
        <topology evidence="2">Multi-pass membrane protein</topology>
    </subcellularLocation>
</comment>
<dbReference type="CDD" id="cd06163">
    <property type="entry name" value="S2P-M50_PDZ_RseP-like"/>
    <property type="match status" value="2"/>
</dbReference>
<dbReference type="EMBL" id="JANUBB010000007">
    <property type="protein sequence ID" value="MCS3952064.1"/>
    <property type="molecule type" value="Genomic_DNA"/>
</dbReference>
<dbReference type="OMA" id="EYGHFWA"/>
<dbReference type="InterPro" id="IPR036034">
    <property type="entry name" value="PDZ_sf"/>
</dbReference>
<comment type="cofactor">
    <cofactor evidence="1 11">
        <name>Zn(2+)</name>
        <dbReference type="ChEBI" id="CHEBI:29105"/>
    </cofactor>
</comment>
<evidence type="ECO:0000256" key="9">
    <source>
        <dbReference type="ARBA" id="ARBA00023049"/>
    </source>
</evidence>
<dbReference type="GO" id="GO:0004222">
    <property type="term" value="F:metalloendopeptidase activity"/>
    <property type="evidence" value="ECO:0007669"/>
    <property type="project" value="InterPro"/>
</dbReference>
<dbReference type="EC" id="3.4.24.-" evidence="11"/>
<feature type="domain" description="PDZ" evidence="12">
    <location>
        <begin position="207"/>
        <end position="258"/>
    </location>
</feature>
<dbReference type="RefSeq" id="WP_011404585.1">
    <property type="nucleotide sequence ID" value="NZ_CALTRV010000007.1"/>
</dbReference>
<proteinExistence type="inferred from homology"/>
<feature type="transmembrane region" description="Helical" evidence="11">
    <location>
        <begin position="453"/>
        <end position="474"/>
    </location>
</feature>
<dbReference type="Proteomes" id="UP001155110">
    <property type="component" value="Unassembled WGS sequence"/>
</dbReference>
<dbReference type="NCBIfam" id="TIGR00054">
    <property type="entry name" value="RIP metalloprotease RseP"/>
    <property type="match status" value="1"/>
</dbReference>
<dbReference type="SUPFAM" id="SSF50156">
    <property type="entry name" value="PDZ domain-like"/>
    <property type="match status" value="2"/>
</dbReference>
<evidence type="ECO:0000256" key="5">
    <source>
        <dbReference type="ARBA" id="ARBA00022692"/>
    </source>
</evidence>
<dbReference type="PANTHER" id="PTHR42837">
    <property type="entry name" value="REGULATOR OF SIGMA-E PROTEASE RSEP"/>
    <property type="match status" value="1"/>
</dbReference>
<dbReference type="GO" id="GO:0046872">
    <property type="term" value="F:metal ion binding"/>
    <property type="evidence" value="ECO:0007669"/>
    <property type="project" value="UniProtKB-KW"/>
</dbReference>
<reference evidence="15" key="1">
    <citation type="submission" date="2022-08" db="EMBL/GenBank/DDBJ databases">
        <title>Genomic Encyclopedia of Type Strains, Phase V (KMG-V): Genome sequencing to study the core and pangenomes of soil and plant-associated prokaryotes.</title>
        <authorList>
            <person name="Whitman W."/>
        </authorList>
    </citation>
    <scope>NUCLEOTIDE SEQUENCE</scope>
    <source>
        <strain evidence="13">SP2017</strain>
        <strain evidence="16">SP3002</strain>
        <strain evidence="14">SP3012</strain>
        <strain evidence="15">SP3026</strain>
    </source>
</reference>
<evidence type="ECO:0000256" key="11">
    <source>
        <dbReference type="RuleBase" id="RU362031"/>
    </source>
</evidence>
<accession>A0A840DHW9</accession>
<evidence type="ECO:0000256" key="2">
    <source>
        <dbReference type="ARBA" id="ARBA00004141"/>
    </source>
</evidence>
<keyword evidence="8 11" id="KW-1133">Transmembrane helix</keyword>
<evidence type="ECO:0000313" key="13">
    <source>
        <dbReference type="EMBL" id="MCS3952064.1"/>
    </source>
</evidence>
<evidence type="ECO:0000259" key="12">
    <source>
        <dbReference type="PROSITE" id="PS50106"/>
    </source>
</evidence>
<comment type="caution">
    <text evidence="15">The sequence shown here is derived from an EMBL/GenBank/DDBJ whole genome shotgun (WGS) entry which is preliminary data.</text>
</comment>
<feature type="transmembrane region" description="Helical" evidence="11">
    <location>
        <begin position="408"/>
        <end position="441"/>
    </location>
</feature>
<keyword evidence="10 11" id="KW-0472">Membrane</keyword>
<evidence type="ECO:0000256" key="10">
    <source>
        <dbReference type="ARBA" id="ARBA00023136"/>
    </source>
</evidence>
<evidence type="ECO:0000313" key="16">
    <source>
        <dbReference type="EMBL" id="MCS4158483.1"/>
    </source>
</evidence>
<dbReference type="Proteomes" id="UP001155010">
    <property type="component" value="Unassembled WGS sequence"/>
</dbReference>
<keyword evidence="9 11" id="KW-0482">Metalloprotease</keyword>
<dbReference type="EMBL" id="JANUBL010000006">
    <property type="protein sequence ID" value="MCS4122572.1"/>
    <property type="molecule type" value="Genomic_DNA"/>
</dbReference>
<sequence>MELVVSVLTSTLWVLLALTILVFVHELGHFLTAKYFDMRVERFSIGFPPTLFGRTYGDTEYAVGATPLGGYVKISGMIDESLDTDHVETDPEPWEFRGKPVWQRIIVISAGVIFNAILAIVIFGGLSWSEGDTYIPAENVEQVYVEEGSVAHDLGLRTGDRIVRVNGSDFERFRQVEPSSLIAADTLTITVVRDGERQTITGPPNFISRLSRARSNEQGFGLGFQPALIGAVEAGSPADSVGLQTGDRIYALQSDTVRFWREMSARLQQAEGARVAMRWFRPDSLVGESDRSRSPRVVRRTSQGVVFADSVAARYDSKRERYLLGVRSPRASSVTRQALFDEFGIRTVTYGPLAALKAGAVDTWTYGRNIVVTLKRIAEGRDSLTDSLGGPVMIADVTSEAAAAGATAYWRLIAALSITLAIMNILPIPALDGGQLLFLLYEAVTRRRPSVRVRLVAQQVGMILLIGFMAFLIFNDILRL</sequence>
<evidence type="ECO:0000256" key="6">
    <source>
        <dbReference type="ARBA" id="ARBA00022801"/>
    </source>
</evidence>
<dbReference type="Pfam" id="PF02163">
    <property type="entry name" value="Peptidase_M50"/>
    <property type="match status" value="1"/>
</dbReference>
<dbReference type="GeneID" id="83728787"/>
<evidence type="ECO:0000256" key="3">
    <source>
        <dbReference type="ARBA" id="ARBA00007931"/>
    </source>
</evidence>
<feature type="transmembrane region" description="Helical" evidence="11">
    <location>
        <begin position="12"/>
        <end position="32"/>
    </location>
</feature>
<dbReference type="InterPro" id="IPR001478">
    <property type="entry name" value="PDZ"/>
</dbReference>
<protein>
    <recommendedName>
        <fullName evidence="11">Zinc metalloprotease</fullName>
        <ecNumber evidence="11">3.4.24.-</ecNumber>
    </recommendedName>
</protein>
<dbReference type="PROSITE" id="PS50106">
    <property type="entry name" value="PDZ"/>
    <property type="match status" value="1"/>
</dbReference>
<name>A0A840DHW9_9BACT</name>
<keyword evidence="5 11" id="KW-0812">Transmembrane</keyword>
<evidence type="ECO:0000256" key="1">
    <source>
        <dbReference type="ARBA" id="ARBA00001947"/>
    </source>
</evidence>
<evidence type="ECO:0000313" key="14">
    <source>
        <dbReference type="EMBL" id="MCS4036701.1"/>
    </source>
</evidence>
<dbReference type="SMART" id="SM00228">
    <property type="entry name" value="PDZ"/>
    <property type="match status" value="2"/>
</dbReference>
<keyword evidence="6 11" id="KW-0378">Hydrolase</keyword>
<gene>
    <name evidence="15" type="ORF">GGP45_002933</name>
    <name evidence="13" type="ORF">GGP83_002020</name>
    <name evidence="16" type="ORF">GGP99_002455</name>
    <name evidence="14" type="ORF">GGQ01_001766</name>
</gene>
<dbReference type="GO" id="GO:0006508">
    <property type="term" value="P:proteolysis"/>
    <property type="evidence" value="ECO:0007669"/>
    <property type="project" value="UniProtKB-KW"/>
</dbReference>
<organism evidence="15 17">
    <name type="scientific">Salinibacter ruber</name>
    <dbReference type="NCBI Taxonomy" id="146919"/>
    <lineage>
        <taxon>Bacteria</taxon>
        <taxon>Pseudomonadati</taxon>
        <taxon>Rhodothermota</taxon>
        <taxon>Rhodothermia</taxon>
        <taxon>Rhodothermales</taxon>
        <taxon>Salinibacteraceae</taxon>
        <taxon>Salinibacter</taxon>
    </lineage>
</organism>
<evidence type="ECO:0000256" key="7">
    <source>
        <dbReference type="ARBA" id="ARBA00022833"/>
    </source>
</evidence>
<dbReference type="GO" id="GO:0016020">
    <property type="term" value="C:membrane"/>
    <property type="evidence" value="ECO:0007669"/>
    <property type="project" value="UniProtKB-SubCell"/>
</dbReference>
<dbReference type="EMBL" id="JANTZM010000012">
    <property type="protein sequence ID" value="MCS4158483.1"/>
    <property type="molecule type" value="Genomic_DNA"/>
</dbReference>
<evidence type="ECO:0000256" key="4">
    <source>
        <dbReference type="ARBA" id="ARBA00022670"/>
    </source>
</evidence>
<dbReference type="Gene3D" id="2.30.42.10">
    <property type="match status" value="2"/>
</dbReference>
<dbReference type="EMBL" id="JANUBF010000010">
    <property type="protein sequence ID" value="MCS4036701.1"/>
    <property type="molecule type" value="Genomic_DNA"/>
</dbReference>